<comment type="caution">
    <text evidence="1">The sequence shown here is derived from an EMBL/GenBank/DDBJ whole genome shotgun (WGS) entry which is preliminary data.</text>
</comment>
<dbReference type="AlphaFoldDB" id="A0A225E192"/>
<keyword evidence="2" id="KW-1185">Reference proteome</keyword>
<accession>A0A225E192</accession>
<reference evidence="2" key="1">
    <citation type="submission" date="2017-06" db="EMBL/GenBank/DDBJ databases">
        <title>Genome analysis of Fimbriiglobus ruber SP5, the first member of the order Planctomycetales with confirmed chitinolytic capability.</title>
        <authorList>
            <person name="Ravin N.V."/>
            <person name="Rakitin A.L."/>
            <person name="Ivanova A.A."/>
            <person name="Beletsky A.V."/>
            <person name="Kulichevskaya I.S."/>
            <person name="Mardanov A.V."/>
            <person name="Dedysh S.N."/>
        </authorList>
    </citation>
    <scope>NUCLEOTIDE SEQUENCE [LARGE SCALE GENOMIC DNA]</scope>
    <source>
        <strain evidence="2">SP5</strain>
    </source>
</reference>
<dbReference type="EMBL" id="NIDE01000001">
    <property type="protein sequence ID" value="OWK46963.1"/>
    <property type="molecule type" value="Genomic_DNA"/>
</dbReference>
<dbReference type="Proteomes" id="UP000214646">
    <property type="component" value="Unassembled WGS sequence"/>
</dbReference>
<evidence type="ECO:0000313" key="2">
    <source>
        <dbReference type="Proteomes" id="UP000214646"/>
    </source>
</evidence>
<protein>
    <submittedName>
        <fullName evidence="1">Uncharacterized protein</fullName>
    </submittedName>
</protein>
<name>A0A225E192_9BACT</name>
<proteinExistence type="predicted"/>
<gene>
    <name evidence="1" type="ORF">FRUB_00662</name>
</gene>
<sequence length="140" mass="16402">MDGDDDEVFPEDLLEEDCKWLFRGMFLPHDNLWTKDTDYIEPREPYNRERKWRERHSKLNDTETAYTAWSTNRETAEMFGAEARDKADAAGEVVVFRVWVESLTNRCFSCGFENEDEVLIEGTVDDVELSDGLEEEVGYD</sequence>
<evidence type="ECO:0000313" key="1">
    <source>
        <dbReference type="EMBL" id="OWK46963.1"/>
    </source>
</evidence>
<dbReference type="RefSeq" id="WP_088252120.1">
    <property type="nucleotide sequence ID" value="NZ_NIDE01000001.1"/>
</dbReference>
<organism evidence="1 2">
    <name type="scientific">Fimbriiglobus ruber</name>
    <dbReference type="NCBI Taxonomy" id="1908690"/>
    <lineage>
        <taxon>Bacteria</taxon>
        <taxon>Pseudomonadati</taxon>
        <taxon>Planctomycetota</taxon>
        <taxon>Planctomycetia</taxon>
        <taxon>Gemmatales</taxon>
        <taxon>Gemmataceae</taxon>
        <taxon>Fimbriiglobus</taxon>
    </lineage>
</organism>